<feature type="compositionally biased region" description="Polar residues" evidence="1">
    <location>
        <begin position="1033"/>
        <end position="1043"/>
    </location>
</feature>
<feature type="compositionally biased region" description="Low complexity" evidence="1">
    <location>
        <begin position="384"/>
        <end position="395"/>
    </location>
</feature>
<accession>A0A2P7Z0T6</accession>
<feature type="compositionally biased region" description="Basic residues" evidence="1">
    <location>
        <begin position="124"/>
        <end position="134"/>
    </location>
</feature>
<feature type="region of interest" description="Disordered" evidence="1">
    <location>
        <begin position="463"/>
        <end position="671"/>
    </location>
</feature>
<feature type="compositionally biased region" description="Acidic residues" evidence="1">
    <location>
        <begin position="806"/>
        <end position="826"/>
    </location>
</feature>
<evidence type="ECO:0000256" key="1">
    <source>
        <dbReference type="SAM" id="MobiDB-lite"/>
    </source>
</evidence>
<feature type="region of interest" description="Disordered" evidence="1">
    <location>
        <begin position="708"/>
        <end position="878"/>
    </location>
</feature>
<feature type="compositionally biased region" description="Polar residues" evidence="1">
    <location>
        <begin position="477"/>
        <end position="493"/>
    </location>
</feature>
<protein>
    <submittedName>
        <fullName evidence="2">Uncharacterized protein</fullName>
    </submittedName>
</protein>
<name>A0A2P7Z0T6_9PEZI</name>
<feature type="compositionally biased region" description="Polar residues" evidence="1">
    <location>
        <begin position="998"/>
        <end position="1024"/>
    </location>
</feature>
<dbReference type="AlphaFoldDB" id="A0A2P7Z0T6"/>
<reference evidence="2 3" key="1">
    <citation type="submission" date="2017-05" db="EMBL/GenBank/DDBJ databases">
        <title>Draft genome sequence of Elsinoe australis.</title>
        <authorList>
            <person name="Cheng Q."/>
        </authorList>
    </citation>
    <scope>NUCLEOTIDE SEQUENCE [LARGE SCALE GENOMIC DNA]</scope>
    <source>
        <strain evidence="2 3">NL1</strain>
    </source>
</reference>
<feature type="compositionally biased region" description="Low complexity" evidence="1">
    <location>
        <begin position="748"/>
        <end position="774"/>
    </location>
</feature>
<evidence type="ECO:0000313" key="2">
    <source>
        <dbReference type="EMBL" id="PSK41832.1"/>
    </source>
</evidence>
<feature type="compositionally biased region" description="Polar residues" evidence="1">
    <location>
        <begin position="1"/>
        <end position="11"/>
    </location>
</feature>
<sequence length="1215" mass="132640">MDDQYLSSSPDPISILADSSPAKPRKAGTPVRPKAGCFQSPSKSIVLDAQDPTGRSPWKIKVTVQAEPGTDIDRNIKRRSARASQSTTIPIRDADQVSPIKRRGRPRKSNMPEDENVTTTRSKTPPRRRTRRTTKPLTKSRSAYAGIDDGDDEATEADQEAHQQLQDTSKPQIRNVSTSRAVPFVVVPRQDRSFSPSPSTIATNDQDRGTDAHVDDEDGQIQDFGMMPGEVTTIESEEFSMISVDSLSSHHTQPNSATKQHSTLQAAKGPDASISYMPSSPPVHLQYQHTPQVMQTPQLPEAPLQSIIKFPHLMTPLRESAVRSGKVLQDIVRSPEREQLSSRDASSSNNLFAGFSANTRRQLRQSLQMGAALAEDGSAQKPKSSPLDQRSSSSSVRYPVLEVSRSDHRLPTPDERDEQKSTSTTSSGPPVYPHISPSMRQSVSIVEPSTNVSRRSYDIMSWAPTGPARLASPADMVSSTSAPQRPDTSTRRQNVIVVPSDSSEDDLEDEDSDSEDDEHQSQDAADDEPTTRAAPQPAAIDEDADICQEAANESVEADANDDVSALVEPPVVPRRSKIPGTWRRTSGDHFHYSDSPEPEAVEQRKVSSTDSSGKESAVVTPPTTDDEEDDEPHDSFQEDDTKPDTTESANLDLQDAEPASNALSPVSEAISPEDEDTGVFWLNNLPSVFQGRRGAQHNAEISALSELQPISSPAKPTERRMAVRPSLHGRSPLRMRQVEGSVHSNQQGSSVLSSPLRKSLLKSSKLGGSPVSKVPGKTTITYETTSQEEDYSLSSVRENSCMRIEEAEEETSDAGEETPEDSEVDQEQSVASDTRQLLAELAAQNRKQIVDSSEHHQQQPESDGQDDEEQTAFNTTYLNGSRSYVEKLNISSPAKIAVKFNDSSMVSQGIAPRPVLSPKKKQYHSLFDDDAPLGESIQSEQIDGISERRTSSSPAKPVSAPEEPKSFVSRMTNSFWSTITTKSPASSPDPSSEEAADTSSPSVASDLNSSAFISPSTKATSHSPLGSVPVPRDSTTVPGTGTSDSILRLRRKYGLLSPHHPFTLCHARTLHRLHSSLKQHPDTTLVPSLTVLPLPADLVSLRGKTYTSSTFHTSLTWISELLRVVNAFSYLLIPDDERAHMERNGEWGDEVAIQARGWDPRGRHGTWFAFAGEGRGDKKARGLRGTIELGWVAEVLGEVVLKEERLRGVKGRGRG</sequence>
<feature type="region of interest" description="Disordered" evidence="1">
    <location>
        <begin position="903"/>
        <end position="967"/>
    </location>
</feature>
<feature type="region of interest" description="Disordered" evidence="1">
    <location>
        <begin position="979"/>
        <end position="1043"/>
    </location>
</feature>
<feature type="region of interest" description="Disordered" evidence="1">
    <location>
        <begin position="1"/>
        <end position="224"/>
    </location>
</feature>
<feature type="compositionally biased region" description="Basic and acidic residues" evidence="1">
    <location>
        <begin position="404"/>
        <end position="420"/>
    </location>
</feature>
<dbReference type="STRING" id="40998.A0A2P7Z0T6"/>
<evidence type="ECO:0000313" key="3">
    <source>
        <dbReference type="Proteomes" id="UP000243723"/>
    </source>
</evidence>
<feature type="compositionally biased region" description="Polar residues" evidence="1">
    <location>
        <begin position="246"/>
        <end position="265"/>
    </location>
</feature>
<gene>
    <name evidence="2" type="ORF">B9Z65_9218</name>
</gene>
<dbReference type="Proteomes" id="UP000243723">
    <property type="component" value="Unassembled WGS sequence"/>
</dbReference>
<feature type="compositionally biased region" description="Basic and acidic residues" evidence="1">
    <location>
        <begin position="585"/>
        <end position="594"/>
    </location>
</feature>
<dbReference type="EMBL" id="NHZQ01000342">
    <property type="protein sequence ID" value="PSK41832.1"/>
    <property type="molecule type" value="Genomic_DNA"/>
</dbReference>
<feature type="compositionally biased region" description="Basic and acidic residues" evidence="1">
    <location>
        <begin position="633"/>
        <end position="645"/>
    </location>
</feature>
<feature type="compositionally biased region" description="Polar residues" evidence="1">
    <location>
        <begin position="162"/>
        <end position="180"/>
    </location>
</feature>
<feature type="compositionally biased region" description="Basic and acidic residues" evidence="1">
    <location>
        <begin position="848"/>
        <end position="858"/>
    </location>
</feature>
<feature type="compositionally biased region" description="Polar residues" evidence="1">
    <location>
        <begin position="193"/>
        <end position="204"/>
    </location>
</feature>
<comment type="caution">
    <text evidence="2">The sequence shown here is derived from an EMBL/GenBank/DDBJ whole genome shotgun (WGS) entry which is preliminary data.</text>
</comment>
<dbReference type="OrthoDB" id="3946221at2759"/>
<feature type="region of interest" description="Disordered" evidence="1">
    <location>
        <begin position="372"/>
        <end position="451"/>
    </location>
</feature>
<keyword evidence="3" id="KW-1185">Reference proteome</keyword>
<feature type="compositionally biased region" description="Acidic residues" evidence="1">
    <location>
        <begin position="502"/>
        <end position="528"/>
    </location>
</feature>
<feature type="region of interest" description="Disordered" evidence="1">
    <location>
        <begin position="246"/>
        <end position="282"/>
    </location>
</feature>
<proteinExistence type="predicted"/>
<feature type="compositionally biased region" description="Acidic residues" evidence="1">
    <location>
        <begin position="148"/>
        <end position="158"/>
    </location>
</feature>
<feature type="compositionally biased region" description="Polar residues" evidence="1">
    <location>
        <begin position="438"/>
        <end position="451"/>
    </location>
</feature>
<organism evidence="2 3">
    <name type="scientific">Elsinoe australis</name>
    <dbReference type="NCBI Taxonomy" id="40998"/>
    <lineage>
        <taxon>Eukaryota</taxon>
        <taxon>Fungi</taxon>
        <taxon>Dikarya</taxon>
        <taxon>Ascomycota</taxon>
        <taxon>Pezizomycotina</taxon>
        <taxon>Dothideomycetes</taxon>
        <taxon>Dothideomycetidae</taxon>
        <taxon>Myriangiales</taxon>
        <taxon>Elsinoaceae</taxon>
        <taxon>Elsinoe</taxon>
    </lineage>
</organism>